<name>A0ABT1H767_9NOCA</name>
<dbReference type="Proteomes" id="UP001205740">
    <property type="component" value="Unassembled WGS sequence"/>
</dbReference>
<dbReference type="PANTHER" id="PTHR37813">
    <property type="entry name" value="FELS-2 PROPHAGE PROTEIN"/>
    <property type="match status" value="1"/>
</dbReference>
<keyword evidence="4" id="KW-1185">Reference proteome</keyword>
<sequence length="1189" mass="121501">MAELATAYISVVAETSGIPRQIRAALGSAQRDATSAGRSTGNSFASSFGSSLKGIGAAAGVTGGIAAVAGAMKSAISSGMDFTTSLNTMQAVAGASSAQIAQVSEKARQLGTDNQLAATSSVDAAQAMVELAKGGFTVDQSMQAARGTLQLAAAAQISAADAATIQSQALQAFGKDASFAGTASDILANAANQSSAEITDVAMAFQQSGAVANQFGLSMNDTAATIALLANAGIQGSDAGTLLKSTLLALTDQGKPAQAAIQELGLTVYDAQGKFVGMEQLFGQLQTASKRMTPEMYQAATATLFGSDAARIAGVAAQQGAQGFDKMRDAMGQQGAAAAVAAAKMNGLPGAWEKFKNAAQDAGLAFYDAVQGPLTAAATWAADAIGNITDGASGIGQKFKDVFASVSDAFQSAGGMDLISGWGDRLKGIFDSLMDSAQELFPVVGKLAEVFGQASAVIAVVGVETFVSALEAAAQILSVAVVPILQLANSVLSAMQPLVVAGVAAWLGFKAVAPALAAMRAQMTTLSSQTTATTTRMRNFTEQMRVQQSLARMSGTSIGVMGSAVAVLGTQYSAIGRMQGAFITASEGATRFSRTAGTAAAVGSGLRSVGSGIAGVFGGPMGLALAGVTAGIGIFASSSAQAKSAQEGLQQAIKGTADAQTALNEALFASRGAVDDNVMGLAAKRVSAIGDEYDAVQKKRQSFMGALGDTSTWKQAITFGGADSNYDKTNAAADAAKRAQDALDGLKMSDQQLAAAVTGNQGAFDNVRARLVAMGDGGKDAASKLAQTRADFLLVQETARRTTPGFTELQQAMQKYSDSTASATDKSNALKNALDALNPARGKQAAMAQFNDTVRQVADSTKEAVDQTRGYGQALIAAGGAINTTSQNGSDLQKTLTGIVDATVTASSAGADMNDVNAKNQQAFQQLANQYGISIGDIKRAADTLGLSDISVVVGLKGANETVQGLGAVQAELGKIPAGQPKVVEVQSGQLTKDTRTTLEQMGFKLQDIDRNGVKTVQISANDLASGALNAVLAKLIQTGNTNANPQVVLNDSQFRVADQNARQQLGSLASQIADPKANLIIDQLVQGKTVSIQQLQQLDQTIANPQVRMEVQKILANIQLVNDALDRTAQARTAYINAQVTGLNYGDRTQSGQVFRGPGLANNADGSIRKYAQGGVNNLPDSAMIQRP</sequence>
<dbReference type="PANTHER" id="PTHR37813:SF1">
    <property type="entry name" value="FELS-2 PROPHAGE PROTEIN"/>
    <property type="match status" value="1"/>
</dbReference>
<dbReference type="EMBL" id="JAMTCG010000013">
    <property type="protein sequence ID" value="MCP2163099.1"/>
    <property type="molecule type" value="Genomic_DNA"/>
</dbReference>
<proteinExistence type="predicted"/>
<evidence type="ECO:0000313" key="4">
    <source>
        <dbReference type="Proteomes" id="UP001205740"/>
    </source>
</evidence>
<gene>
    <name evidence="3" type="ORF">LX12_004312</name>
</gene>
<protein>
    <submittedName>
        <fullName evidence="3">Phage tail tape measure protein, TP901 family, core region</fullName>
    </submittedName>
</protein>
<feature type="domain" description="Phage tail tape measure protein" evidence="2">
    <location>
        <begin position="105"/>
        <end position="306"/>
    </location>
</feature>
<evidence type="ECO:0000313" key="3">
    <source>
        <dbReference type="EMBL" id="MCP2163099.1"/>
    </source>
</evidence>
<evidence type="ECO:0000256" key="1">
    <source>
        <dbReference type="ARBA" id="ARBA00022612"/>
    </source>
</evidence>
<dbReference type="Pfam" id="PF10145">
    <property type="entry name" value="PhageMin_Tail"/>
    <property type="match status" value="1"/>
</dbReference>
<organism evidence="3 4">
    <name type="scientific">Williamsia serinedens</name>
    <dbReference type="NCBI Taxonomy" id="391736"/>
    <lineage>
        <taxon>Bacteria</taxon>
        <taxon>Bacillati</taxon>
        <taxon>Actinomycetota</taxon>
        <taxon>Actinomycetes</taxon>
        <taxon>Mycobacteriales</taxon>
        <taxon>Nocardiaceae</taxon>
        <taxon>Williamsia</taxon>
    </lineage>
</organism>
<accession>A0ABT1H767</accession>
<reference evidence="3 4" key="1">
    <citation type="submission" date="2022-06" db="EMBL/GenBank/DDBJ databases">
        <title>Genomic Encyclopedia of Archaeal and Bacterial Type Strains, Phase II (KMG-II): from individual species to whole genera.</title>
        <authorList>
            <person name="Goeker M."/>
        </authorList>
    </citation>
    <scope>NUCLEOTIDE SEQUENCE [LARGE SCALE GENOMIC DNA]</scope>
    <source>
        <strain evidence="3 4">DSM 45037</strain>
    </source>
</reference>
<keyword evidence="1" id="KW-1188">Viral release from host cell</keyword>
<comment type="caution">
    <text evidence="3">The sequence shown here is derived from an EMBL/GenBank/DDBJ whole genome shotgun (WGS) entry which is preliminary data.</text>
</comment>
<feature type="non-terminal residue" evidence="3">
    <location>
        <position position="1189"/>
    </location>
</feature>
<dbReference type="RefSeq" id="WP_253656669.1">
    <property type="nucleotide sequence ID" value="NZ_JAMTCG010000013.1"/>
</dbReference>
<evidence type="ECO:0000259" key="2">
    <source>
        <dbReference type="Pfam" id="PF10145"/>
    </source>
</evidence>
<dbReference type="NCBIfam" id="TIGR01760">
    <property type="entry name" value="tape_meas_TP901"/>
    <property type="match status" value="1"/>
</dbReference>
<dbReference type="InterPro" id="IPR010090">
    <property type="entry name" value="Phage_tape_meas"/>
</dbReference>